<evidence type="ECO:0000313" key="2">
    <source>
        <dbReference type="Proteomes" id="UP000501690"/>
    </source>
</evidence>
<dbReference type="EMBL" id="CP039347">
    <property type="protein sequence ID" value="QCD86333.1"/>
    <property type="molecule type" value="Genomic_DNA"/>
</dbReference>
<reference evidence="1 2" key="1">
    <citation type="submission" date="2019-04" db="EMBL/GenBank/DDBJ databases">
        <title>An improved genome assembly and genetic linkage map for asparagus bean, Vigna unguiculata ssp. sesquipedialis.</title>
        <authorList>
            <person name="Xia Q."/>
            <person name="Zhang R."/>
            <person name="Dong Y."/>
        </authorList>
    </citation>
    <scope>NUCLEOTIDE SEQUENCE [LARGE SCALE GENOMIC DNA]</scope>
    <source>
        <tissue evidence="1">Leaf</tissue>
    </source>
</reference>
<dbReference type="AlphaFoldDB" id="A0A4D6LCV9"/>
<keyword evidence="2" id="KW-1185">Reference proteome</keyword>
<sequence length="147" mass="16546">MQLIQRLAVGVRPPGDIEAIVRSDVGGAWRGRRFRQAIEKEQKQYGVASAWRCECFRQAVVTDIVILLEALGAWRYVSPAKRSGSWQRLAARVPRQTIYTAAALSFDYDFVIYSASRDALRVRLLVFLELWLGTHPMSCGSGWGLST</sequence>
<name>A0A4D6LCV9_VIGUN</name>
<evidence type="ECO:0000313" key="1">
    <source>
        <dbReference type="EMBL" id="QCD86333.1"/>
    </source>
</evidence>
<protein>
    <submittedName>
        <fullName evidence="1">Uncharacterized protein</fullName>
    </submittedName>
</protein>
<accession>A0A4D6LCV9</accession>
<dbReference type="Proteomes" id="UP000501690">
    <property type="component" value="Linkage Group LG3"/>
</dbReference>
<organism evidence="1 2">
    <name type="scientific">Vigna unguiculata</name>
    <name type="common">Cowpea</name>
    <dbReference type="NCBI Taxonomy" id="3917"/>
    <lineage>
        <taxon>Eukaryota</taxon>
        <taxon>Viridiplantae</taxon>
        <taxon>Streptophyta</taxon>
        <taxon>Embryophyta</taxon>
        <taxon>Tracheophyta</taxon>
        <taxon>Spermatophyta</taxon>
        <taxon>Magnoliopsida</taxon>
        <taxon>eudicotyledons</taxon>
        <taxon>Gunneridae</taxon>
        <taxon>Pentapetalae</taxon>
        <taxon>rosids</taxon>
        <taxon>fabids</taxon>
        <taxon>Fabales</taxon>
        <taxon>Fabaceae</taxon>
        <taxon>Papilionoideae</taxon>
        <taxon>50 kb inversion clade</taxon>
        <taxon>NPAAA clade</taxon>
        <taxon>indigoferoid/millettioid clade</taxon>
        <taxon>Phaseoleae</taxon>
        <taxon>Vigna</taxon>
    </lineage>
</organism>
<gene>
    <name evidence="1" type="ORF">DEO72_LG3g854</name>
</gene>
<proteinExistence type="predicted"/>